<name>A0ABT8FA93_9ACTN</name>
<keyword evidence="3" id="KW-0378">Hydrolase</keyword>
<dbReference type="InterPro" id="IPR053844">
    <property type="entry name" value="AH_C"/>
</dbReference>
<dbReference type="Gene3D" id="3.10.490.10">
    <property type="entry name" value="Gamma-glutamyl cyclotransferase-like"/>
    <property type="match status" value="1"/>
</dbReference>
<dbReference type="SUPFAM" id="SSF75304">
    <property type="entry name" value="Amidase signature (AS) enzymes"/>
    <property type="match status" value="1"/>
</dbReference>
<gene>
    <name evidence="3" type="primary">atzF</name>
    <name evidence="3" type="ORF">QWY28_01125</name>
</gene>
<dbReference type="InterPro" id="IPR023631">
    <property type="entry name" value="Amidase_dom"/>
</dbReference>
<dbReference type="InterPro" id="IPR036928">
    <property type="entry name" value="AS_sf"/>
</dbReference>
<evidence type="ECO:0000313" key="3">
    <source>
        <dbReference type="EMBL" id="MDN4171536.1"/>
    </source>
</evidence>
<dbReference type="EMBL" id="JAUHJQ010000001">
    <property type="protein sequence ID" value="MDN4171536.1"/>
    <property type="molecule type" value="Genomic_DNA"/>
</dbReference>
<sequence length="582" mass="58051">MSRVRAAYAGIDAVDRPEVWIALRPEAEVQAEHDAALAAGGPLAGLLLAVKGNVDVAGIPTTAGCPTYAAGPAAADATAVARLRATGASVLGVANLDQFATGLVGQRSPYGGVRDARRPAYVSGGSSSGSAVAVALGLADVAIGTDTAGSGRVPAAFQGIVGIKPTLGVVSTAGVVPACRSWDAVTVFARDLDTAEAAMGAMAGGPGTRPWPADAPLAAPPGARVAVPDDLLGLAPAWAAGFAASVERLRAAGCTVEAISFAPFLEAARLLYDGALVAERHAAVGAFVDAHRDDPDAGLDPTVAAIIARAGSLTGSAMVRDLARLEELGAVCASAMAGYDALLVPTAPGHPTREAVAADPVGVNSWLGTWTNFCNLLDLCAVAVPAGTVDEGPAGPAQLGVTVLARPFHDAVAADLARLVLLAPEPVAAPGAAAPLPRPGVPWSVMAGASSVPLLVVGAHRRGQPLEHELTSRGARWAGTARTSAAYRLLALDTVPPKPGLVRAAPGAGGVGVVGELWQLPVAALGDFLSALPAPMALGRVELEDGTWVTGFGCAADAAASGRDISEHGDWVRYLEAVAAGG</sequence>
<dbReference type="NCBIfam" id="NF006043">
    <property type="entry name" value="PRK08186.1"/>
    <property type="match status" value="1"/>
</dbReference>
<evidence type="ECO:0000313" key="4">
    <source>
        <dbReference type="Proteomes" id="UP001168620"/>
    </source>
</evidence>
<dbReference type="Pfam" id="PF21986">
    <property type="entry name" value="AH_C"/>
    <property type="match status" value="1"/>
</dbReference>
<dbReference type="InterPro" id="IPR014085">
    <property type="entry name" value="Allophanate_hydrolase"/>
</dbReference>
<feature type="domain" description="Amidase" evidence="1">
    <location>
        <begin position="25"/>
        <end position="411"/>
    </location>
</feature>
<dbReference type="Proteomes" id="UP001168620">
    <property type="component" value="Unassembled WGS sequence"/>
</dbReference>
<dbReference type="Gene3D" id="1.20.58.1700">
    <property type="match status" value="1"/>
</dbReference>
<dbReference type="PANTHER" id="PTHR11895">
    <property type="entry name" value="TRANSAMIDASE"/>
    <property type="match status" value="1"/>
</dbReference>
<dbReference type="Pfam" id="PF01425">
    <property type="entry name" value="Amidase"/>
    <property type="match status" value="1"/>
</dbReference>
<dbReference type="GO" id="GO:0004039">
    <property type="term" value="F:allophanate hydrolase activity"/>
    <property type="evidence" value="ECO:0007669"/>
    <property type="project" value="UniProtKB-EC"/>
</dbReference>
<dbReference type="EC" id="3.5.1.54" evidence="3"/>
<dbReference type="RefSeq" id="WP_300950462.1">
    <property type="nucleotide sequence ID" value="NZ_JAUHJQ010000001.1"/>
</dbReference>
<organism evidence="3 4">
    <name type="scientific">Nocardioides oceani</name>
    <dbReference type="NCBI Taxonomy" id="3058369"/>
    <lineage>
        <taxon>Bacteria</taxon>
        <taxon>Bacillati</taxon>
        <taxon>Actinomycetota</taxon>
        <taxon>Actinomycetes</taxon>
        <taxon>Propionibacteriales</taxon>
        <taxon>Nocardioidaceae</taxon>
        <taxon>Nocardioides</taxon>
    </lineage>
</organism>
<keyword evidence="4" id="KW-1185">Reference proteome</keyword>
<evidence type="ECO:0000259" key="2">
    <source>
        <dbReference type="Pfam" id="PF21986"/>
    </source>
</evidence>
<feature type="domain" description="Allophanate hydrolase C-terminal" evidence="2">
    <location>
        <begin position="453"/>
        <end position="575"/>
    </location>
</feature>
<protein>
    <submittedName>
        <fullName evidence="3">Allophanate hydrolase</fullName>
        <ecNumber evidence="3">3.5.1.54</ecNumber>
    </submittedName>
</protein>
<reference evidence="3" key="1">
    <citation type="submission" date="2023-06" db="EMBL/GenBank/DDBJ databases">
        <title>Draft genome sequence of Nocardioides sp. SOB77.</title>
        <authorList>
            <person name="Zhang G."/>
        </authorList>
    </citation>
    <scope>NUCLEOTIDE SEQUENCE</scope>
    <source>
        <strain evidence="3">SOB77</strain>
    </source>
</reference>
<dbReference type="Gene3D" id="3.90.1300.10">
    <property type="entry name" value="Amidase signature (AS) domain"/>
    <property type="match status" value="1"/>
</dbReference>
<comment type="caution">
    <text evidence="3">The sequence shown here is derived from an EMBL/GenBank/DDBJ whole genome shotgun (WGS) entry which is preliminary data.</text>
</comment>
<accession>A0ABT8FA93</accession>
<evidence type="ECO:0000259" key="1">
    <source>
        <dbReference type="Pfam" id="PF01425"/>
    </source>
</evidence>
<dbReference type="PANTHER" id="PTHR11895:SF169">
    <property type="entry name" value="GLUTAMYL-TRNA(GLN) AMIDOTRANSFERASE"/>
    <property type="match status" value="1"/>
</dbReference>
<dbReference type="NCBIfam" id="TIGR02713">
    <property type="entry name" value="allophanate_hyd"/>
    <property type="match status" value="1"/>
</dbReference>
<dbReference type="InterPro" id="IPR000120">
    <property type="entry name" value="Amidase"/>
</dbReference>
<proteinExistence type="predicted"/>